<evidence type="ECO:0000313" key="3">
    <source>
        <dbReference type="Proteomes" id="UP000243426"/>
    </source>
</evidence>
<sequence length="136" mass="15320">MPSRSQGRSHYRDLRELNQNLPPPHSRTTPHCLKASYTPGQGEKLPAGTSLEKVAVDCASFKELTCEDARYVFRICEAANSKEFDPQNLYWRDNIFLERFTNPDAGKNRNHLVIGNALKRGTDQGQAQRHPPGGTQ</sequence>
<keyword evidence="3" id="KW-1185">Reference proteome</keyword>
<dbReference type="RefSeq" id="WP_157718698.1">
    <property type="nucleotide sequence ID" value="NZ_LT629748.1"/>
</dbReference>
<dbReference type="Proteomes" id="UP000243426">
    <property type="component" value="Chromosome I"/>
</dbReference>
<accession>A0A1H1VS39</accession>
<evidence type="ECO:0000313" key="2">
    <source>
        <dbReference type="EMBL" id="SDS87778.1"/>
    </source>
</evidence>
<dbReference type="AlphaFoldDB" id="A0A1H1VS39"/>
<dbReference type="OrthoDB" id="3419253at2"/>
<proteinExistence type="predicted"/>
<organism evidence="2 3">
    <name type="scientific">Halopseudomonas litoralis</name>
    <dbReference type="NCBI Taxonomy" id="797277"/>
    <lineage>
        <taxon>Bacteria</taxon>
        <taxon>Pseudomonadati</taxon>
        <taxon>Pseudomonadota</taxon>
        <taxon>Gammaproteobacteria</taxon>
        <taxon>Pseudomonadales</taxon>
        <taxon>Pseudomonadaceae</taxon>
        <taxon>Halopseudomonas</taxon>
    </lineage>
</organism>
<name>A0A1H1VS39_9GAMM</name>
<dbReference type="STRING" id="797277.SAMN05216198_3029"/>
<gene>
    <name evidence="2" type="ORF">SAMN05216198_3029</name>
</gene>
<feature type="region of interest" description="Disordered" evidence="1">
    <location>
        <begin position="17"/>
        <end position="44"/>
    </location>
</feature>
<protein>
    <submittedName>
        <fullName evidence="2">Uncharacterized protein</fullName>
    </submittedName>
</protein>
<evidence type="ECO:0000256" key="1">
    <source>
        <dbReference type="SAM" id="MobiDB-lite"/>
    </source>
</evidence>
<dbReference type="EMBL" id="LT629748">
    <property type="protein sequence ID" value="SDS87778.1"/>
    <property type="molecule type" value="Genomic_DNA"/>
</dbReference>
<reference evidence="3" key="1">
    <citation type="submission" date="2016-10" db="EMBL/GenBank/DDBJ databases">
        <authorList>
            <person name="Varghese N."/>
            <person name="Submissions S."/>
        </authorList>
    </citation>
    <scope>NUCLEOTIDE SEQUENCE [LARGE SCALE GENOMIC DNA]</scope>
    <source>
        <strain evidence="3">2SM5</strain>
    </source>
</reference>